<name>A0A8J3RIS4_9ACTN</name>
<protein>
    <submittedName>
        <fullName evidence="2">Uncharacterized protein</fullName>
    </submittedName>
</protein>
<gene>
    <name evidence="2" type="ORF">Plo01_10360</name>
</gene>
<proteinExistence type="predicted"/>
<keyword evidence="3" id="KW-1185">Reference proteome</keyword>
<feature type="region of interest" description="Disordered" evidence="1">
    <location>
        <begin position="80"/>
        <end position="102"/>
    </location>
</feature>
<organism evidence="2 3">
    <name type="scientific">Planobispora longispora</name>
    <dbReference type="NCBI Taxonomy" id="28887"/>
    <lineage>
        <taxon>Bacteria</taxon>
        <taxon>Bacillati</taxon>
        <taxon>Actinomycetota</taxon>
        <taxon>Actinomycetes</taxon>
        <taxon>Streptosporangiales</taxon>
        <taxon>Streptosporangiaceae</taxon>
        <taxon>Planobispora</taxon>
    </lineage>
</organism>
<accession>A0A8J3RIS4</accession>
<evidence type="ECO:0000313" key="3">
    <source>
        <dbReference type="Proteomes" id="UP000616724"/>
    </source>
</evidence>
<evidence type="ECO:0000313" key="2">
    <source>
        <dbReference type="EMBL" id="GIH74607.1"/>
    </source>
</evidence>
<dbReference type="Proteomes" id="UP000616724">
    <property type="component" value="Unassembled WGS sequence"/>
</dbReference>
<evidence type="ECO:0000256" key="1">
    <source>
        <dbReference type="SAM" id="MobiDB-lite"/>
    </source>
</evidence>
<feature type="compositionally biased region" description="Low complexity" evidence="1">
    <location>
        <begin position="80"/>
        <end position="95"/>
    </location>
</feature>
<sequence length="102" mass="11159">MPVRGEPSVAASGEWIDDDGVRMPAGEVHAWRPGTNQTLCGLALSRSHLRRFHHVPWTDTFPESGGAADEVRRVCPRCQAAAGRGRSGRGWSKGWTRTSPRP</sequence>
<dbReference type="AlphaFoldDB" id="A0A8J3RIS4"/>
<reference evidence="2 3" key="1">
    <citation type="submission" date="2021-01" db="EMBL/GenBank/DDBJ databases">
        <title>Whole genome shotgun sequence of Planobispora longispora NBRC 13918.</title>
        <authorList>
            <person name="Komaki H."/>
            <person name="Tamura T."/>
        </authorList>
    </citation>
    <scope>NUCLEOTIDE SEQUENCE [LARGE SCALE GENOMIC DNA]</scope>
    <source>
        <strain evidence="2 3">NBRC 13918</strain>
    </source>
</reference>
<feature type="region of interest" description="Disordered" evidence="1">
    <location>
        <begin position="1"/>
        <end position="20"/>
    </location>
</feature>
<dbReference type="RefSeq" id="WP_203889334.1">
    <property type="nucleotide sequence ID" value="NZ_BOOH01000010.1"/>
</dbReference>
<dbReference type="EMBL" id="BOOH01000010">
    <property type="protein sequence ID" value="GIH74607.1"/>
    <property type="molecule type" value="Genomic_DNA"/>
</dbReference>
<comment type="caution">
    <text evidence="2">The sequence shown here is derived from an EMBL/GenBank/DDBJ whole genome shotgun (WGS) entry which is preliminary data.</text>
</comment>